<accession>A0A1M5M3D8</accession>
<dbReference type="OrthoDB" id="9807923at2"/>
<proteinExistence type="predicted"/>
<dbReference type="RefSeq" id="WP_073371280.1">
    <property type="nucleotide sequence ID" value="NZ_FQWB01000006.1"/>
</dbReference>
<sequence length="370" mass="41579">MRILKYLFLLLLLSLVALSIFVATQKGEFTVERSKIINSPKSAVFNYVNDANNWKEWNSLAVEDSLIKITPSQNTIGKGSSFFWQGEQGEGDFQTINTKENESIIQKVNYNGNSADVSITFKDTLGKTKVSWKAKGQMGFLFKVMTAFNGGANKIFGSMFEKSLFNLDKKLDYEINTFSIKVDGLVDKPETYYLAQTFTSEFSKVGKNSGIVFSKITDFCKKNNITINGKPFVIYHTYDTKNELTKLSICIPIKDPIFITEGSDISSKTLPLFQALKTTLTGHYSHNKKALDKATEYLHSKYLGTDAAFSHLEIYTIGKNETNNPSKWITEIYYPIRQKVVVKPAAAIPASTSEKVVPKAQIEKEIPSEF</sequence>
<gene>
    <name evidence="2" type="ORF">SAMN05443549_10626</name>
</gene>
<dbReference type="InterPro" id="IPR029442">
    <property type="entry name" value="GyrI-like"/>
</dbReference>
<dbReference type="Pfam" id="PF06445">
    <property type="entry name" value="GyrI-like"/>
    <property type="match status" value="1"/>
</dbReference>
<dbReference type="EMBL" id="FQWB01000006">
    <property type="protein sequence ID" value="SHG71768.1"/>
    <property type="molecule type" value="Genomic_DNA"/>
</dbReference>
<name>A0A1M5M3D8_9FLAO</name>
<dbReference type="Proteomes" id="UP000184516">
    <property type="component" value="Unassembled WGS sequence"/>
</dbReference>
<dbReference type="Gene3D" id="3.20.80.10">
    <property type="entry name" value="Regulatory factor, effector binding domain"/>
    <property type="match status" value="1"/>
</dbReference>
<evidence type="ECO:0000313" key="2">
    <source>
        <dbReference type="EMBL" id="SHG71768.1"/>
    </source>
</evidence>
<dbReference type="SUPFAM" id="SSF55961">
    <property type="entry name" value="Bet v1-like"/>
    <property type="match status" value="1"/>
</dbReference>
<dbReference type="InterPro" id="IPR011256">
    <property type="entry name" value="Reg_factor_effector_dom_sf"/>
</dbReference>
<protein>
    <submittedName>
        <fullName evidence="2">Effector-binding domain-containing protein</fullName>
    </submittedName>
</protein>
<dbReference type="SMART" id="SM00871">
    <property type="entry name" value="AraC_E_bind"/>
    <property type="match status" value="1"/>
</dbReference>
<organism evidence="2 3">
    <name type="scientific">Flavobacterium fluvii</name>
    <dbReference type="NCBI Taxonomy" id="468056"/>
    <lineage>
        <taxon>Bacteria</taxon>
        <taxon>Pseudomonadati</taxon>
        <taxon>Bacteroidota</taxon>
        <taxon>Flavobacteriia</taxon>
        <taxon>Flavobacteriales</taxon>
        <taxon>Flavobacteriaceae</taxon>
        <taxon>Flavobacterium</taxon>
    </lineage>
</organism>
<evidence type="ECO:0000259" key="1">
    <source>
        <dbReference type="SMART" id="SM00871"/>
    </source>
</evidence>
<dbReference type="AlphaFoldDB" id="A0A1M5M3D8"/>
<dbReference type="InterPro" id="IPR010499">
    <property type="entry name" value="AraC_E-bd"/>
</dbReference>
<dbReference type="CDD" id="cd07818">
    <property type="entry name" value="SRPBCC_1"/>
    <property type="match status" value="1"/>
</dbReference>
<evidence type="ECO:0000313" key="3">
    <source>
        <dbReference type="Proteomes" id="UP000184516"/>
    </source>
</evidence>
<dbReference type="Gene3D" id="3.30.530.20">
    <property type="match status" value="1"/>
</dbReference>
<reference evidence="3" key="1">
    <citation type="submission" date="2016-11" db="EMBL/GenBank/DDBJ databases">
        <authorList>
            <person name="Varghese N."/>
            <person name="Submissions S."/>
        </authorList>
    </citation>
    <scope>NUCLEOTIDE SEQUENCE [LARGE SCALE GENOMIC DNA]</scope>
    <source>
        <strain evidence="3">DSM 19978</strain>
    </source>
</reference>
<dbReference type="InterPro" id="IPR023393">
    <property type="entry name" value="START-like_dom_sf"/>
</dbReference>
<feature type="domain" description="AraC effector-binding" evidence="1">
    <location>
        <begin position="183"/>
        <end position="337"/>
    </location>
</feature>
<dbReference type="STRING" id="468056.SAMN05443549_10626"/>
<dbReference type="SUPFAM" id="SSF55136">
    <property type="entry name" value="Probable bacterial effector-binding domain"/>
    <property type="match status" value="1"/>
</dbReference>
<keyword evidence="3" id="KW-1185">Reference proteome</keyword>